<dbReference type="AlphaFoldDB" id="A0AA36NAG9"/>
<evidence type="ECO:0000313" key="2">
    <source>
        <dbReference type="EMBL" id="CAJ1400027.1"/>
    </source>
</evidence>
<comment type="caution">
    <text evidence="2">The sequence shown here is derived from an EMBL/GenBank/DDBJ whole genome shotgun (WGS) entry which is preliminary data.</text>
</comment>
<accession>A0AA36NAG9</accession>
<gene>
    <name evidence="2" type="ORF">EVOR1521_LOCUS23460</name>
</gene>
<evidence type="ECO:0000313" key="3">
    <source>
        <dbReference type="Proteomes" id="UP001178507"/>
    </source>
</evidence>
<dbReference type="Pfam" id="PF01755">
    <property type="entry name" value="Glyco_transf_25"/>
    <property type="match status" value="1"/>
</dbReference>
<evidence type="ECO:0000259" key="1">
    <source>
        <dbReference type="Pfam" id="PF01755"/>
    </source>
</evidence>
<sequence>MEIACESRNRVKDKKYRTIRYDNWDRNWCWIGVKEMCHENLKYPRSWTHYRQEAFKKGMAPDPELTPFDGLTNPEVCDGARHGVPKPFLHNEEAVALDWFQRNVKVYVLNLPKFYNRWDVISARLAELKIYPERVIGVDMQEPGMYQTAKWNGWIPQWFNLNEAQAMAKKPENDMGMILGTVGCAAAHFKAQDAVLRDNPKLGLVLEDDSYLLDDFVVRLWRIVTQELPCDWEVLQLLGRCPFGKCVSEHLARIQPDGNEPENLCHAGVNWGFHGVLYRTERLAEVQKLWQKRVFDAEIPHCLDLDAGRSERA</sequence>
<reference evidence="2" key="1">
    <citation type="submission" date="2023-08" db="EMBL/GenBank/DDBJ databases">
        <authorList>
            <person name="Chen Y."/>
            <person name="Shah S."/>
            <person name="Dougan E. K."/>
            <person name="Thang M."/>
            <person name="Chan C."/>
        </authorList>
    </citation>
    <scope>NUCLEOTIDE SEQUENCE</scope>
</reference>
<dbReference type="EMBL" id="CAUJNA010003356">
    <property type="protein sequence ID" value="CAJ1400027.1"/>
    <property type="molecule type" value="Genomic_DNA"/>
</dbReference>
<protein>
    <recommendedName>
        <fullName evidence="1">Glycosyl transferase family 25 domain-containing protein</fullName>
    </recommendedName>
</protein>
<organism evidence="2 3">
    <name type="scientific">Effrenium voratum</name>
    <dbReference type="NCBI Taxonomy" id="2562239"/>
    <lineage>
        <taxon>Eukaryota</taxon>
        <taxon>Sar</taxon>
        <taxon>Alveolata</taxon>
        <taxon>Dinophyceae</taxon>
        <taxon>Suessiales</taxon>
        <taxon>Symbiodiniaceae</taxon>
        <taxon>Effrenium</taxon>
    </lineage>
</organism>
<feature type="domain" description="Glycosyl transferase family 25" evidence="1">
    <location>
        <begin position="105"/>
        <end position="220"/>
    </location>
</feature>
<keyword evidence="3" id="KW-1185">Reference proteome</keyword>
<dbReference type="InterPro" id="IPR002654">
    <property type="entry name" value="Glyco_trans_25"/>
</dbReference>
<name>A0AA36NAG9_9DINO</name>
<proteinExistence type="predicted"/>
<dbReference type="Proteomes" id="UP001178507">
    <property type="component" value="Unassembled WGS sequence"/>
</dbReference>